<dbReference type="PANTHER" id="PTHR24421:SF10">
    <property type="entry name" value="NITRATE_NITRITE SENSOR PROTEIN NARQ"/>
    <property type="match status" value="1"/>
</dbReference>
<keyword evidence="5" id="KW-0547">Nucleotide-binding</keyword>
<evidence type="ECO:0000313" key="11">
    <source>
        <dbReference type="Proteomes" id="UP000061382"/>
    </source>
</evidence>
<dbReference type="GO" id="GO:0005524">
    <property type="term" value="F:ATP binding"/>
    <property type="evidence" value="ECO:0007669"/>
    <property type="project" value="UniProtKB-KW"/>
</dbReference>
<feature type="domain" description="PAS" evidence="9">
    <location>
        <begin position="3"/>
        <end position="73"/>
    </location>
</feature>
<evidence type="ECO:0000256" key="2">
    <source>
        <dbReference type="ARBA" id="ARBA00012438"/>
    </source>
</evidence>
<dbReference type="Gene3D" id="3.30.565.10">
    <property type="entry name" value="Histidine kinase-like ATPase, C-terminal domain"/>
    <property type="match status" value="1"/>
</dbReference>
<dbReference type="PROSITE" id="PS50112">
    <property type="entry name" value="PAS"/>
    <property type="match status" value="1"/>
</dbReference>
<evidence type="ECO:0000256" key="3">
    <source>
        <dbReference type="ARBA" id="ARBA00022553"/>
    </source>
</evidence>
<comment type="catalytic activity">
    <reaction evidence="1">
        <text>ATP + protein L-histidine = ADP + protein N-phospho-L-histidine.</text>
        <dbReference type="EC" id="2.7.13.3"/>
    </reaction>
</comment>
<dbReference type="InterPro" id="IPR013656">
    <property type="entry name" value="PAS_4"/>
</dbReference>
<dbReference type="AlphaFoldDB" id="A0A0P0CKB1"/>
<dbReference type="Pfam" id="PF07730">
    <property type="entry name" value="HisKA_3"/>
    <property type="match status" value="1"/>
</dbReference>
<dbReference type="CDD" id="cd00130">
    <property type="entry name" value="PAS"/>
    <property type="match status" value="1"/>
</dbReference>
<dbReference type="STRING" id="512763.DC20_14535"/>
<dbReference type="InterPro" id="IPR035965">
    <property type="entry name" value="PAS-like_dom_sf"/>
</dbReference>
<name>A0A0P0CKB1_9BACT</name>
<dbReference type="Gene3D" id="3.30.450.20">
    <property type="entry name" value="PAS domain"/>
    <property type="match status" value="1"/>
</dbReference>
<keyword evidence="7" id="KW-0067">ATP-binding</keyword>
<protein>
    <recommendedName>
        <fullName evidence="2">histidine kinase</fullName>
        <ecNumber evidence="2">2.7.13.3</ecNumber>
    </recommendedName>
</protein>
<evidence type="ECO:0000259" key="9">
    <source>
        <dbReference type="PROSITE" id="PS50112"/>
    </source>
</evidence>
<dbReference type="GO" id="GO:0016020">
    <property type="term" value="C:membrane"/>
    <property type="evidence" value="ECO:0007669"/>
    <property type="project" value="InterPro"/>
</dbReference>
<evidence type="ECO:0000256" key="7">
    <source>
        <dbReference type="ARBA" id="ARBA00022840"/>
    </source>
</evidence>
<keyword evidence="4" id="KW-0808">Transferase</keyword>
<proteinExistence type="predicted"/>
<dbReference type="InterPro" id="IPR000014">
    <property type="entry name" value="PAS"/>
</dbReference>
<dbReference type="SMART" id="SM00091">
    <property type="entry name" value="PAS"/>
    <property type="match status" value="1"/>
</dbReference>
<dbReference type="InterPro" id="IPR011712">
    <property type="entry name" value="Sig_transdc_His_kin_sub3_dim/P"/>
</dbReference>
<dbReference type="SUPFAM" id="SSF55874">
    <property type="entry name" value="ATPase domain of HSP90 chaperone/DNA topoisomerase II/histidine kinase"/>
    <property type="match status" value="1"/>
</dbReference>
<evidence type="ECO:0000256" key="5">
    <source>
        <dbReference type="ARBA" id="ARBA00022741"/>
    </source>
</evidence>
<keyword evidence="3" id="KW-0597">Phosphoprotein</keyword>
<dbReference type="GO" id="GO:0046983">
    <property type="term" value="F:protein dimerization activity"/>
    <property type="evidence" value="ECO:0007669"/>
    <property type="project" value="InterPro"/>
</dbReference>
<dbReference type="Pfam" id="PF08448">
    <property type="entry name" value="PAS_4"/>
    <property type="match status" value="1"/>
</dbReference>
<dbReference type="Proteomes" id="UP000061382">
    <property type="component" value="Chromosome"/>
</dbReference>
<sequence length="365" mass="41414">MTEKEFSGSLLENTPDGIVAFDTQFQVTAWNRAMEKIMSTDRETVMGKSVLSFFPEEKRRYLQLRLSRVFQGHHITTYALPGLSLDRRFKINVVPLTGAEEEVAGVLVILHEITQQIERQHQTAVQDLLVEQHTADNAFPNQKQEERALMTETLHQRLGQYLFAAKLNLEDLLQKTPSKQPAHTPSLTRINHMLEEAIKETRNLGYELLPKPVERYGLRTALQDLAQQLSSEKVWVQCVVSGFEQHVEAQLENSLLGIVQDLLNSTLQNAWVKEVLVQVLDKGHQIIVRVECNGTRTPFFTTEGGSSDLNLSFLQYKVKPLQGTIHVSSTPEDGRVITLLLNRKADPNRSSFTNEAPTTGRHIWV</sequence>
<keyword evidence="11" id="KW-1185">Reference proteome</keyword>
<dbReference type="InterPro" id="IPR050482">
    <property type="entry name" value="Sensor_HK_TwoCompSys"/>
</dbReference>
<dbReference type="PATRIC" id="fig|512763.3.peg.3195"/>
<evidence type="ECO:0000256" key="6">
    <source>
        <dbReference type="ARBA" id="ARBA00022777"/>
    </source>
</evidence>
<dbReference type="GO" id="GO:0000155">
    <property type="term" value="F:phosphorelay sensor kinase activity"/>
    <property type="evidence" value="ECO:0007669"/>
    <property type="project" value="InterPro"/>
</dbReference>
<accession>A0A0P0CKB1</accession>
<dbReference type="NCBIfam" id="TIGR00229">
    <property type="entry name" value="sensory_box"/>
    <property type="match status" value="1"/>
</dbReference>
<dbReference type="Gene3D" id="1.20.5.1930">
    <property type="match status" value="1"/>
</dbReference>
<gene>
    <name evidence="10" type="ORF">DC20_14535</name>
</gene>
<reference evidence="10 11" key="1">
    <citation type="submission" date="2015-08" db="EMBL/GenBank/DDBJ databases">
        <title>Complete genome sequence of Rufibacter tibetensis strain 1351t, a radiation-resistant bacterium from tibet plateau.</title>
        <authorList>
            <person name="Dai J."/>
        </authorList>
    </citation>
    <scope>NUCLEOTIDE SEQUENCE [LARGE SCALE GENOMIC DNA]</scope>
    <source>
        <strain evidence="10 11">1351</strain>
    </source>
</reference>
<evidence type="ECO:0000256" key="1">
    <source>
        <dbReference type="ARBA" id="ARBA00000085"/>
    </source>
</evidence>
<evidence type="ECO:0000313" key="10">
    <source>
        <dbReference type="EMBL" id="ALI99967.1"/>
    </source>
</evidence>
<keyword evidence="8" id="KW-0902">Two-component regulatory system</keyword>
<dbReference type="KEGG" id="rti:DC20_14535"/>
<evidence type="ECO:0000256" key="8">
    <source>
        <dbReference type="ARBA" id="ARBA00023012"/>
    </source>
</evidence>
<dbReference type="InterPro" id="IPR036890">
    <property type="entry name" value="HATPase_C_sf"/>
</dbReference>
<dbReference type="PANTHER" id="PTHR24421">
    <property type="entry name" value="NITRATE/NITRITE SENSOR PROTEIN NARX-RELATED"/>
    <property type="match status" value="1"/>
</dbReference>
<dbReference type="EC" id="2.7.13.3" evidence="2"/>
<dbReference type="SUPFAM" id="SSF55785">
    <property type="entry name" value="PYP-like sensor domain (PAS domain)"/>
    <property type="match status" value="1"/>
</dbReference>
<dbReference type="EMBL" id="CP012643">
    <property type="protein sequence ID" value="ALI99967.1"/>
    <property type="molecule type" value="Genomic_DNA"/>
</dbReference>
<keyword evidence="6" id="KW-0418">Kinase</keyword>
<organism evidence="10 11">
    <name type="scientific">Rufibacter tibetensis</name>
    <dbReference type="NCBI Taxonomy" id="512763"/>
    <lineage>
        <taxon>Bacteria</taxon>
        <taxon>Pseudomonadati</taxon>
        <taxon>Bacteroidota</taxon>
        <taxon>Cytophagia</taxon>
        <taxon>Cytophagales</taxon>
        <taxon>Hymenobacteraceae</taxon>
        <taxon>Rufibacter</taxon>
    </lineage>
</organism>
<evidence type="ECO:0000256" key="4">
    <source>
        <dbReference type="ARBA" id="ARBA00022679"/>
    </source>
</evidence>